<evidence type="ECO:0000313" key="1">
    <source>
        <dbReference type="EMBL" id="MBP2323813.1"/>
    </source>
</evidence>
<comment type="caution">
    <text evidence="1">The sequence shown here is derived from an EMBL/GenBank/DDBJ whole genome shotgun (WGS) entry which is preliminary data.</text>
</comment>
<organism evidence="1 2">
    <name type="scientific">Kibdelosporangium banguiense</name>
    <dbReference type="NCBI Taxonomy" id="1365924"/>
    <lineage>
        <taxon>Bacteria</taxon>
        <taxon>Bacillati</taxon>
        <taxon>Actinomycetota</taxon>
        <taxon>Actinomycetes</taxon>
        <taxon>Pseudonocardiales</taxon>
        <taxon>Pseudonocardiaceae</taxon>
        <taxon>Kibdelosporangium</taxon>
    </lineage>
</organism>
<accession>A0ABS4TIV3</accession>
<dbReference type="EMBL" id="JAGINW010000001">
    <property type="protein sequence ID" value="MBP2323813.1"/>
    <property type="molecule type" value="Genomic_DNA"/>
</dbReference>
<evidence type="ECO:0000313" key="2">
    <source>
        <dbReference type="Proteomes" id="UP001519332"/>
    </source>
</evidence>
<proteinExistence type="predicted"/>
<keyword evidence="2" id="KW-1185">Reference proteome</keyword>
<dbReference type="Pfam" id="PF21820">
    <property type="entry name" value="DUF6886"/>
    <property type="match status" value="1"/>
</dbReference>
<gene>
    <name evidence="1" type="ORF">JOF56_004198</name>
</gene>
<reference evidence="1 2" key="1">
    <citation type="submission" date="2021-03" db="EMBL/GenBank/DDBJ databases">
        <title>Sequencing the genomes of 1000 actinobacteria strains.</title>
        <authorList>
            <person name="Klenk H.-P."/>
        </authorList>
    </citation>
    <scope>NUCLEOTIDE SEQUENCE [LARGE SCALE GENOMIC DNA]</scope>
    <source>
        <strain evidence="1 2">DSM 46670</strain>
    </source>
</reference>
<dbReference type="Proteomes" id="UP001519332">
    <property type="component" value="Unassembled WGS sequence"/>
</dbReference>
<protein>
    <submittedName>
        <fullName evidence="1">Uncharacterized protein</fullName>
    </submittedName>
</protein>
<sequence length="60" mass="6588">MATVAVEPLGPPEPVGDLLSLYEDAAIQLRVMANLWEFWDGVKSSTLGFSGIRMLNARPR</sequence>
<dbReference type="InterPro" id="IPR049253">
    <property type="entry name" value="DUF6886"/>
</dbReference>
<name>A0ABS4TIV3_9PSEU</name>